<dbReference type="STRING" id="926569.ANT_30790"/>
<dbReference type="AlphaFoldDB" id="E8N2V5"/>
<protein>
    <submittedName>
        <fullName evidence="2">Uncharacterized protein</fullName>
    </submittedName>
</protein>
<sequence length="60" mass="6889">MEKWKDLLRSRKFWALLIGLILMVVKAYRPDFPLEEEQLSGMIALLVAYILGVALEGARL</sequence>
<organism evidence="2 3">
    <name type="scientific">Anaerolinea thermophila (strain DSM 14523 / JCM 11388 / NBRC 100420 / UNI-1)</name>
    <dbReference type="NCBI Taxonomy" id="926569"/>
    <lineage>
        <taxon>Bacteria</taxon>
        <taxon>Bacillati</taxon>
        <taxon>Chloroflexota</taxon>
        <taxon>Anaerolineae</taxon>
        <taxon>Anaerolineales</taxon>
        <taxon>Anaerolineaceae</taxon>
        <taxon>Anaerolinea</taxon>
    </lineage>
</organism>
<evidence type="ECO:0000256" key="1">
    <source>
        <dbReference type="SAM" id="Phobius"/>
    </source>
</evidence>
<dbReference type="KEGG" id="atm:ANT_30790"/>
<keyword evidence="1" id="KW-0472">Membrane</keyword>
<keyword evidence="3" id="KW-1185">Reference proteome</keyword>
<dbReference type="OrthoDB" id="9801171at2"/>
<gene>
    <name evidence="2" type="ordered locus">ANT_30790</name>
</gene>
<keyword evidence="1" id="KW-0812">Transmembrane</keyword>
<evidence type="ECO:0000313" key="2">
    <source>
        <dbReference type="EMBL" id="BAJ65105.1"/>
    </source>
</evidence>
<feature type="transmembrane region" description="Helical" evidence="1">
    <location>
        <begin position="12"/>
        <end position="28"/>
    </location>
</feature>
<keyword evidence="1" id="KW-1133">Transmembrane helix</keyword>
<name>E8N2V5_ANATU</name>
<dbReference type="EMBL" id="AP012029">
    <property type="protein sequence ID" value="BAJ65105.1"/>
    <property type="molecule type" value="Genomic_DNA"/>
</dbReference>
<reference evidence="2 3" key="1">
    <citation type="submission" date="2010-12" db="EMBL/GenBank/DDBJ databases">
        <title>Whole genome sequence of Anaerolinea thermophila UNI-1.</title>
        <authorList>
            <person name="Narita-Yamada S."/>
            <person name="Kishi E."/>
            <person name="Watanabe Y."/>
            <person name="Takasaki K."/>
            <person name="Ankai A."/>
            <person name="Oguchi A."/>
            <person name="Fukui S."/>
            <person name="Takahashi M."/>
            <person name="Yashiro I."/>
            <person name="Hosoyama A."/>
            <person name="Sekiguchi Y."/>
            <person name="Hanada S."/>
            <person name="Fujita N."/>
        </authorList>
    </citation>
    <scope>NUCLEOTIDE SEQUENCE [LARGE SCALE GENOMIC DNA]</scope>
    <source>
        <strain evidence="3">DSM 14523 / JCM 11388 / NBRC 100420 / UNI-1</strain>
    </source>
</reference>
<evidence type="ECO:0000313" key="3">
    <source>
        <dbReference type="Proteomes" id="UP000008922"/>
    </source>
</evidence>
<dbReference type="Proteomes" id="UP000008922">
    <property type="component" value="Chromosome"/>
</dbReference>
<dbReference type="InParanoid" id="E8N2V5"/>
<dbReference type="RefSeq" id="WP_013561446.1">
    <property type="nucleotide sequence ID" value="NC_014960.1"/>
</dbReference>
<feature type="transmembrane region" description="Helical" evidence="1">
    <location>
        <begin position="40"/>
        <end position="58"/>
    </location>
</feature>
<accession>E8N2V5</accession>
<dbReference type="HOGENOM" id="CLU_2931019_0_0_0"/>
<proteinExistence type="predicted"/>